<reference evidence="2 3" key="1">
    <citation type="submission" date="2021-03" db="EMBL/GenBank/DDBJ databases">
        <title>Fibrella sp. HMF5036 genome sequencing and assembly.</title>
        <authorList>
            <person name="Kang H."/>
            <person name="Kim H."/>
            <person name="Bae S."/>
            <person name="Joh K."/>
        </authorList>
    </citation>
    <scope>NUCLEOTIDE SEQUENCE [LARGE SCALE GENOMIC DNA]</scope>
    <source>
        <strain evidence="2 3">HMF5036</strain>
    </source>
</reference>
<dbReference type="Pfam" id="PF00730">
    <property type="entry name" value="HhH-GPD"/>
    <property type="match status" value="1"/>
</dbReference>
<gene>
    <name evidence="2" type="ORF">J2I48_13100</name>
</gene>
<dbReference type="SUPFAM" id="SSF48150">
    <property type="entry name" value="DNA-glycosylase"/>
    <property type="match status" value="1"/>
</dbReference>
<comment type="caution">
    <text evidence="2">The sequence shown here is derived from an EMBL/GenBank/DDBJ whole genome shotgun (WGS) entry which is preliminary data.</text>
</comment>
<dbReference type="PANTHER" id="PTHR47203">
    <property type="match status" value="1"/>
</dbReference>
<dbReference type="Proteomes" id="UP000664795">
    <property type="component" value="Unassembled WGS sequence"/>
</dbReference>
<dbReference type="InterPro" id="IPR003265">
    <property type="entry name" value="HhH-GPD_domain"/>
</dbReference>
<evidence type="ECO:0000259" key="1">
    <source>
        <dbReference type="SMART" id="SM00478"/>
    </source>
</evidence>
<keyword evidence="3" id="KW-1185">Reference proteome</keyword>
<dbReference type="CDD" id="cd00056">
    <property type="entry name" value="ENDO3c"/>
    <property type="match status" value="1"/>
</dbReference>
<dbReference type="GO" id="GO:0006284">
    <property type="term" value="P:base-excision repair"/>
    <property type="evidence" value="ECO:0007669"/>
    <property type="project" value="InterPro"/>
</dbReference>
<organism evidence="2 3">
    <name type="scientific">Fibrella aquatilis</name>
    <dbReference type="NCBI Taxonomy" id="2817059"/>
    <lineage>
        <taxon>Bacteria</taxon>
        <taxon>Pseudomonadati</taxon>
        <taxon>Bacteroidota</taxon>
        <taxon>Cytophagia</taxon>
        <taxon>Cytophagales</taxon>
        <taxon>Spirosomataceae</taxon>
        <taxon>Fibrella</taxon>
    </lineage>
</organism>
<dbReference type="InterPro" id="IPR011257">
    <property type="entry name" value="DNA_glycosylase"/>
</dbReference>
<dbReference type="InterPro" id="IPR023170">
    <property type="entry name" value="HhH_base_excis_C"/>
</dbReference>
<evidence type="ECO:0000313" key="2">
    <source>
        <dbReference type="EMBL" id="MBO0931940.1"/>
    </source>
</evidence>
<accession>A0A939G6I3</accession>
<dbReference type="PANTHER" id="PTHR47203:SF1">
    <property type="entry name" value="HYPOTHETICAL BASE EXCISION DNA REPAIR PROTEIN (EUROFUNG)"/>
    <property type="match status" value="1"/>
</dbReference>
<dbReference type="EMBL" id="JAFMYU010000009">
    <property type="protein sequence ID" value="MBO0931940.1"/>
    <property type="molecule type" value="Genomic_DNA"/>
</dbReference>
<dbReference type="GO" id="GO:0003824">
    <property type="term" value="F:catalytic activity"/>
    <property type="evidence" value="ECO:0007669"/>
    <property type="project" value="InterPro"/>
</dbReference>
<name>A0A939G6I3_9BACT</name>
<feature type="domain" description="HhH-GPD" evidence="1">
    <location>
        <begin position="25"/>
        <end position="186"/>
    </location>
</feature>
<dbReference type="Gene3D" id="1.10.340.30">
    <property type="entry name" value="Hypothetical protein, domain 2"/>
    <property type="match status" value="1"/>
</dbReference>
<dbReference type="PIRSF" id="PIRSF001435">
    <property type="entry name" value="Nth"/>
    <property type="match status" value="1"/>
</dbReference>
<sequence length="211" mass="23191">MFNTDTTIVAGPESEPLDGLIETILSQQSPIVPTQRMADALRQAFPNWNQALLAGPDVIQVVLAGARGNLTKAKAGYIHRVLGRLLAERGDLSLNFLRTYSAADARQWLLTLPGVGPKTASCVLLFNLQLPAMPVDTHVLRIALRLRLVAENTKPSDVETWFEQQLPQQWESHYEFHLNAIVHGQTTCKAQHPKCADCVLNDCCPSSNLSG</sequence>
<evidence type="ECO:0000313" key="3">
    <source>
        <dbReference type="Proteomes" id="UP000664795"/>
    </source>
</evidence>
<proteinExistence type="predicted"/>
<dbReference type="Gene3D" id="1.10.1670.10">
    <property type="entry name" value="Helix-hairpin-Helix base-excision DNA repair enzymes (C-terminal)"/>
    <property type="match status" value="1"/>
</dbReference>
<dbReference type="RefSeq" id="WP_207335908.1">
    <property type="nucleotide sequence ID" value="NZ_JAFMYU010000009.1"/>
</dbReference>
<protein>
    <recommendedName>
        <fullName evidence="1">HhH-GPD domain-containing protein</fullName>
    </recommendedName>
</protein>
<dbReference type="AlphaFoldDB" id="A0A939G6I3"/>
<dbReference type="SMART" id="SM00478">
    <property type="entry name" value="ENDO3c"/>
    <property type="match status" value="1"/>
</dbReference>